<protein>
    <submittedName>
        <fullName evidence="2">LytTR family transcriptional regulator DNA-binding domain-containing protein</fullName>
    </submittedName>
</protein>
<dbReference type="Gene3D" id="3.40.50.300">
    <property type="entry name" value="P-loop containing nucleotide triphosphate hydrolases"/>
    <property type="match status" value="1"/>
</dbReference>
<dbReference type="PROSITE" id="PS50930">
    <property type="entry name" value="HTH_LYTTR"/>
    <property type="match status" value="1"/>
</dbReference>
<name>A0ABY9KW63_9BACI</name>
<dbReference type="PANTHER" id="PTHR37299:SF1">
    <property type="entry name" value="STAGE 0 SPORULATION PROTEIN A HOMOLOG"/>
    <property type="match status" value="1"/>
</dbReference>
<proteinExistence type="predicted"/>
<dbReference type="PANTHER" id="PTHR37299">
    <property type="entry name" value="TRANSCRIPTIONAL REGULATOR-RELATED"/>
    <property type="match status" value="1"/>
</dbReference>
<keyword evidence="3" id="KW-1185">Reference proteome</keyword>
<dbReference type="InterPro" id="IPR046947">
    <property type="entry name" value="LytR-like"/>
</dbReference>
<sequence length="327" mass="38219">MEFNTIENIDKDSQLPAFSLQLNKGETVAIYSNAEMQEQLLKFIKGKRSTAVFEDWDALYERLTVAQNIKFYRKWFKCEWTFEELLVRFQLHHCANRRIVKCTASEKRRVSFAKCWMAKEQLNIFTEPVHGMDVVTTNVLMEMLSWIVEEERSAIVLVANMEHAVLLCEKIHHLKNSGLHEVEMEEPVEEEIEALSEASATTDLEKTSSANPYIAGLYKIPAKTGDKVILFDPTEIDYIESQDGRVQLVLNDEYFMMDLTLVEAEKKLSMYGFYRCHRSYIVNLQKVREIITWSKNTYSLRLHNRPQSTIPLSRTKVQEIQQIFNLK</sequence>
<dbReference type="SUPFAM" id="SSF52540">
    <property type="entry name" value="P-loop containing nucleoside triphosphate hydrolases"/>
    <property type="match status" value="1"/>
</dbReference>
<evidence type="ECO:0000313" key="2">
    <source>
        <dbReference type="EMBL" id="WLV25093.1"/>
    </source>
</evidence>
<gene>
    <name evidence="2" type="ORF">QR721_02305</name>
</gene>
<accession>A0ABY9KW63</accession>
<dbReference type="RefSeq" id="WP_348028791.1">
    <property type="nucleotide sequence ID" value="NZ_CP129113.1"/>
</dbReference>
<organism evidence="2 3">
    <name type="scientific">Aciduricibacillus chroicocephali</name>
    <dbReference type="NCBI Taxonomy" id="3054939"/>
    <lineage>
        <taxon>Bacteria</taxon>
        <taxon>Bacillati</taxon>
        <taxon>Bacillota</taxon>
        <taxon>Bacilli</taxon>
        <taxon>Bacillales</taxon>
        <taxon>Bacillaceae</taxon>
        <taxon>Aciduricibacillus</taxon>
    </lineage>
</organism>
<dbReference type="InterPro" id="IPR012046">
    <property type="entry name" value="LytTR_ABC"/>
</dbReference>
<dbReference type="SMART" id="SM00850">
    <property type="entry name" value="LytTR"/>
    <property type="match status" value="1"/>
</dbReference>
<dbReference type="InterPro" id="IPR007492">
    <property type="entry name" value="LytTR_DNA-bd_dom"/>
</dbReference>
<dbReference type="InterPro" id="IPR027417">
    <property type="entry name" value="P-loop_NTPase"/>
</dbReference>
<evidence type="ECO:0000259" key="1">
    <source>
        <dbReference type="PROSITE" id="PS50930"/>
    </source>
</evidence>
<dbReference type="GO" id="GO:0003677">
    <property type="term" value="F:DNA binding"/>
    <property type="evidence" value="ECO:0007669"/>
    <property type="project" value="UniProtKB-KW"/>
</dbReference>
<keyword evidence="2" id="KW-0238">DNA-binding</keyword>
<dbReference type="EMBL" id="CP129113">
    <property type="protein sequence ID" value="WLV25093.1"/>
    <property type="molecule type" value="Genomic_DNA"/>
</dbReference>
<dbReference type="Pfam" id="PF04397">
    <property type="entry name" value="LytTR"/>
    <property type="match status" value="1"/>
</dbReference>
<feature type="domain" description="HTH LytTR-type" evidence="1">
    <location>
        <begin position="220"/>
        <end position="326"/>
    </location>
</feature>
<dbReference type="PIRSF" id="PIRSF036612">
    <property type="entry name" value="ABC_ATP_LytTR"/>
    <property type="match status" value="1"/>
</dbReference>
<dbReference type="Gene3D" id="2.40.50.1020">
    <property type="entry name" value="LytTr DNA-binding domain"/>
    <property type="match status" value="1"/>
</dbReference>
<evidence type="ECO:0000313" key="3">
    <source>
        <dbReference type="Proteomes" id="UP001180087"/>
    </source>
</evidence>
<dbReference type="Proteomes" id="UP001180087">
    <property type="component" value="Chromosome"/>
</dbReference>
<reference evidence="2" key="1">
    <citation type="submission" date="2023-06" db="EMBL/GenBank/DDBJ databases">
        <title>A Treasure from Seagulls: Isolation and Description of Aciduricobacillus qingdaonensis gen. nov., sp. nov., a Rare Obligately Uric Acid-utilizing Member in the Family Bacillaceae.</title>
        <authorList>
            <person name="Liu W."/>
            <person name="Wang B."/>
        </authorList>
    </citation>
    <scope>NUCLEOTIDE SEQUENCE</scope>
    <source>
        <strain evidence="2">44XB</strain>
    </source>
</reference>